<evidence type="ECO:0000313" key="2">
    <source>
        <dbReference type="Proteomes" id="UP000027466"/>
    </source>
</evidence>
<dbReference type="RefSeq" id="WP_035924258.1">
    <property type="nucleotide sequence ID" value="NZ_CADFFX010000032.1"/>
</dbReference>
<name>A0A069PB76_9BURK</name>
<sequence>MIDYVLAPATQDAGTEIKRFCWAAWTLDAAGDREIKIHGISTIYPDAGEFFADASATPTTDEEFRSPEWHANARSLEHQVALHATENIRDWLDGNTLDLHDRIHTVDDADFEEYAL</sequence>
<protein>
    <submittedName>
        <fullName evidence="1">Uncharacterized protein</fullName>
    </submittedName>
</protein>
<dbReference type="AlphaFoldDB" id="A0A069PB76"/>
<dbReference type="EMBL" id="JFHC01000153">
    <property type="protein sequence ID" value="KDR37717.1"/>
    <property type="molecule type" value="Genomic_DNA"/>
</dbReference>
<comment type="caution">
    <text evidence="1">The sequence shown here is derived from an EMBL/GenBank/DDBJ whole genome shotgun (WGS) entry which is preliminary data.</text>
</comment>
<keyword evidence="2" id="KW-1185">Reference proteome</keyword>
<reference evidence="1 2" key="1">
    <citation type="submission" date="2014-03" db="EMBL/GenBank/DDBJ databases">
        <title>Draft Genome Sequences of Four Burkholderia Strains.</title>
        <authorList>
            <person name="Liu X.Y."/>
            <person name="Li C.X."/>
            <person name="Xu J.H."/>
        </authorList>
    </citation>
    <scope>NUCLEOTIDE SEQUENCE [LARGE SCALE GENOMIC DNA]</scope>
    <source>
        <strain evidence="1 2">DSM 50014</strain>
    </source>
</reference>
<proteinExistence type="predicted"/>
<evidence type="ECO:0000313" key="1">
    <source>
        <dbReference type="EMBL" id="KDR37717.1"/>
    </source>
</evidence>
<gene>
    <name evidence="1" type="ORF">BG61_08630</name>
</gene>
<dbReference type="Proteomes" id="UP000027466">
    <property type="component" value="Unassembled WGS sequence"/>
</dbReference>
<organism evidence="1 2">
    <name type="scientific">Caballeronia glathei</name>
    <dbReference type="NCBI Taxonomy" id="60547"/>
    <lineage>
        <taxon>Bacteria</taxon>
        <taxon>Pseudomonadati</taxon>
        <taxon>Pseudomonadota</taxon>
        <taxon>Betaproteobacteria</taxon>
        <taxon>Burkholderiales</taxon>
        <taxon>Burkholderiaceae</taxon>
        <taxon>Caballeronia</taxon>
    </lineage>
</organism>
<accession>A0A069PB76</accession>